<sequence>MIGVGLGRWRTVTVAELADEWDVPSELATAVLDVVPIDAGRGAHRAGDVVDALRRSGAGGSPARAAGRACGVWVLVAIGFAVGSSISAELRDSEHLSGPWLAALALSIAFLQDRYRLWAEAATGLQRALATVKGSDTSASEPVVRASRPTTLLALTPSFAAAIGITVGAAWFVVDGDPAGTRTSGIVAGVATVVLTLAWPSRRVPVATAT</sequence>
<feature type="transmembrane region" description="Helical" evidence="1">
    <location>
        <begin position="152"/>
        <end position="173"/>
    </location>
</feature>
<reference evidence="2 3" key="1">
    <citation type="submission" date="2019-11" db="EMBL/GenBank/DDBJ databases">
        <authorList>
            <person name="He Y."/>
        </authorList>
    </citation>
    <scope>NUCLEOTIDE SEQUENCE [LARGE SCALE GENOMIC DNA]</scope>
    <source>
        <strain evidence="2 3">SCSIO 58843</strain>
    </source>
</reference>
<accession>A0A5Q2RBZ0</accession>
<dbReference type="AlphaFoldDB" id="A0A5Q2RBZ0"/>
<keyword evidence="1" id="KW-1133">Transmembrane helix</keyword>
<keyword evidence="1" id="KW-0472">Membrane</keyword>
<gene>
    <name evidence="2" type="ORF">GH723_04375</name>
</gene>
<dbReference type="KEGG" id="atq:GH723_04375"/>
<dbReference type="EMBL" id="CP045851">
    <property type="protein sequence ID" value="QGG94399.1"/>
    <property type="molecule type" value="Genomic_DNA"/>
</dbReference>
<organism evidence="2 3">
    <name type="scientific">Actinomarinicola tropica</name>
    <dbReference type="NCBI Taxonomy" id="2789776"/>
    <lineage>
        <taxon>Bacteria</taxon>
        <taxon>Bacillati</taxon>
        <taxon>Actinomycetota</taxon>
        <taxon>Acidimicrobiia</taxon>
        <taxon>Acidimicrobiales</taxon>
        <taxon>Iamiaceae</taxon>
        <taxon>Actinomarinicola</taxon>
    </lineage>
</organism>
<dbReference type="Proteomes" id="UP000334019">
    <property type="component" value="Chromosome"/>
</dbReference>
<proteinExistence type="predicted"/>
<feature type="transmembrane region" description="Helical" evidence="1">
    <location>
        <begin position="179"/>
        <end position="199"/>
    </location>
</feature>
<keyword evidence="3" id="KW-1185">Reference proteome</keyword>
<evidence type="ECO:0000313" key="2">
    <source>
        <dbReference type="EMBL" id="QGG94399.1"/>
    </source>
</evidence>
<evidence type="ECO:0000256" key="1">
    <source>
        <dbReference type="SAM" id="Phobius"/>
    </source>
</evidence>
<evidence type="ECO:0000313" key="3">
    <source>
        <dbReference type="Proteomes" id="UP000334019"/>
    </source>
</evidence>
<protein>
    <submittedName>
        <fullName evidence="2">Uncharacterized protein</fullName>
    </submittedName>
</protein>
<name>A0A5Q2RBZ0_9ACTN</name>
<keyword evidence="1" id="KW-0812">Transmembrane</keyword>